<keyword evidence="5 8" id="KW-0288">FMN</keyword>
<name>A1AM58_PELPD</name>
<dbReference type="HOGENOM" id="CLU_051402_1_0_7"/>
<dbReference type="OrthoDB" id="9790745at2"/>
<evidence type="ECO:0000256" key="2">
    <source>
        <dbReference type="ARBA" id="ARBA00005267"/>
    </source>
</evidence>
<keyword evidence="7" id="KW-0535">Nitrogen fixation</keyword>
<keyword evidence="3 8" id="KW-0813">Transport</keyword>
<feature type="domain" description="Flavodoxin-like" evidence="9">
    <location>
        <begin position="4"/>
        <end position="164"/>
    </location>
</feature>
<dbReference type="NCBIfam" id="NF006739">
    <property type="entry name" value="PRK09267.1-5"/>
    <property type="match status" value="1"/>
</dbReference>
<comment type="cofactor">
    <cofactor evidence="1 8">
        <name>FMN</name>
        <dbReference type="ChEBI" id="CHEBI:58210"/>
    </cofactor>
</comment>
<dbReference type="InterPro" id="IPR001094">
    <property type="entry name" value="Flavdoxin-like"/>
</dbReference>
<dbReference type="GO" id="GO:0010181">
    <property type="term" value="F:FMN binding"/>
    <property type="evidence" value="ECO:0007669"/>
    <property type="project" value="UniProtKB-UniRule"/>
</dbReference>
<dbReference type="InterPro" id="IPR050619">
    <property type="entry name" value="Flavodoxin"/>
</dbReference>
<evidence type="ECO:0000256" key="3">
    <source>
        <dbReference type="ARBA" id="ARBA00022448"/>
    </source>
</evidence>
<dbReference type="NCBIfam" id="TIGR01752">
    <property type="entry name" value="flav_long"/>
    <property type="match status" value="1"/>
</dbReference>
<dbReference type="InterPro" id="IPR010086">
    <property type="entry name" value="Flavodoxin_lc"/>
</dbReference>
<dbReference type="InterPro" id="IPR008254">
    <property type="entry name" value="Flavodoxin/NO_synth"/>
</dbReference>
<dbReference type="PIRSF" id="PIRSF038996">
    <property type="entry name" value="FldA"/>
    <property type="match status" value="1"/>
</dbReference>
<dbReference type="PANTHER" id="PTHR42809:SF1">
    <property type="entry name" value="FLAVODOXIN 1"/>
    <property type="match status" value="1"/>
</dbReference>
<keyword evidence="4 8" id="KW-0285">Flavoprotein</keyword>
<dbReference type="KEGG" id="ppd:Ppro_0798"/>
<evidence type="ECO:0000256" key="8">
    <source>
        <dbReference type="PIRNR" id="PIRNR038996"/>
    </source>
</evidence>
<proteinExistence type="inferred from homology"/>
<dbReference type="PROSITE" id="PS50902">
    <property type="entry name" value="FLAVODOXIN_LIKE"/>
    <property type="match status" value="1"/>
</dbReference>
<keyword evidence="11" id="KW-1185">Reference proteome</keyword>
<evidence type="ECO:0000259" key="9">
    <source>
        <dbReference type="PROSITE" id="PS50902"/>
    </source>
</evidence>
<dbReference type="Proteomes" id="UP000006732">
    <property type="component" value="Chromosome"/>
</dbReference>
<dbReference type="Pfam" id="PF00258">
    <property type="entry name" value="Flavodoxin_1"/>
    <property type="match status" value="1"/>
</dbReference>
<reference evidence="10 11" key="1">
    <citation type="submission" date="2006-10" db="EMBL/GenBank/DDBJ databases">
        <title>Complete sequence of chromosome of Pelobacter propionicus DSM 2379.</title>
        <authorList>
            <consortium name="US DOE Joint Genome Institute"/>
            <person name="Copeland A."/>
            <person name="Lucas S."/>
            <person name="Lapidus A."/>
            <person name="Barry K."/>
            <person name="Detter J.C."/>
            <person name="Glavina del Rio T."/>
            <person name="Hammon N."/>
            <person name="Israni S."/>
            <person name="Dalin E."/>
            <person name="Tice H."/>
            <person name="Pitluck S."/>
            <person name="Saunders E."/>
            <person name="Brettin T."/>
            <person name="Bruce D."/>
            <person name="Han C."/>
            <person name="Tapia R."/>
            <person name="Schmutz J."/>
            <person name="Larimer F."/>
            <person name="Land M."/>
            <person name="Hauser L."/>
            <person name="Kyrpides N."/>
            <person name="Kim E."/>
            <person name="Lovley D."/>
            <person name="Richardson P."/>
        </authorList>
    </citation>
    <scope>NUCLEOTIDE SEQUENCE [LARGE SCALE GENOMIC DNA]</scope>
    <source>
        <strain evidence="11">DSM 2379 / NBRC 103807 / OttBd1</strain>
    </source>
</reference>
<evidence type="ECO:0000313" key="11">
    <source>
        <dbReference type="Proteomes" id="UP000006732"/>
    </source>
</evidence>
<dbReference type="InterPro" id="IPR001226">
    <property type="entry name" value="Flavodoxin_CS"/>
</dbReference>
<evidence type="ECO:0000313" key="10">
    <source>
        <dbReference type="EMBL" id="ABK98428.1"/>
    </source>
</evidence>
<accession>A1AM58</accession>
<comment type="function">
    <text evidence="8">Low-potential electron donor to a number of redox enzymes.</text>
</comment>
<dbReference type="GO" id="GO:0009055">
    <property type="term" value="F:electron transfer activity"/>
    <property type="evidence" value="ECO:0007669"/>
    <property type="project" value="UniProtKB-UniRule"/>
</dbReference>
<dbReference type="PRINTS" id="PR00369">
    <property type="entry name" value="FLAVODOXIN"/>
</dbReference>
<dbReference type="PROSITE" id="PS00201">
    <property type="entry name" value="FLAVODOXIN"/>
    <property type="match status" value="1"/>
</dbReference>
<keyword evidence="6 8" id="KW-0249">Electron transport</keyword>
<organism evidence="10 11">
    <name type="scientific">Pelobacter propionicus (strain DSM 2379 / NBRC 103807 / OttBd1)</name>
    <dbReference type="NCBI Taxonomy" id="338966"/>
    <lineage>
        <taxon>Bacteria</taxon>
        <taxon>Pseudomonadati</taxon>
        <taxon>Thermodesulfobacteriota</taxon>
        <taxon>Desulfuromonadia</taxon>
        <taxon>Desulfuromonadales</taxon>
        <taxon>Desulfuromonadaceae</taxon>
        <taxon>Pelobacter</taxon>
    </lineage>
</organism>
<dbReference type="eggNOG" id="COG0716">
    <property type="taxonomic scope" value="Bacteria"/>
</dbReference>
<gene>
    <name evidence="10" type="ordered locus">Ppro_0798</name>
</gene>
<evidence type="ECO:0000256" key="5">
    <source>
        <dbReference type="ARBA" id="ARBA00022643"/>
    </source>
</evidence>
<protein>
    <recommendedName>
        <fullName evidence="8">Flavodoxin</fullName>
    </recommendedName>
</protein>
<evidence type="ECO:0000256" key="4">
    <source>
        <dbReference type="ARBA" id="ARBA00022630"/>
    </source>
</evidence>
<dbReference type="RefSeq" id="WP_011734740.1">
    <property type="nucleotide sequence ID" value="NC_008609.1"/>
</dbReference>
<evidence type="ECO:0000256" key="1">
    <source>
        <dbReference type="ARBA" id="ARBA00001917"/>
    </source>
</evidence>
<dbReference type="InterPro" id="IPR029039">
    <property type="entry name" value="Flavoprotein-like_sf"/>
</dbReference>
<dbReference type="EMBL" id="CP000482">
    <property type="protein sequence ID" value="ABK98428.1"/>
    <property type="molecule type" value="Genomic_DNA"/>
</dbReference>
<dbReference type="PANTHER" id="PTHR42809">
    <property type="entry name" value="FLAVODOXIN 2"/>
    <property type="match status" value="1"/>
</dbReference>
<comment type="similarity">
    <text evidence="2 8">Belongs to the flavodoxin family.</text>
</comment>
<dbReference type="AlphaFoldDB" id="A1AM58"/>
<dbReference type="Gene3D" id="3.40.50.360">
    <property type="match status" value="1"/>
</dbReference>
<evidence type="ECO:0000256" key="7">
    <source>
        <dbReference type="ARBA" id="ARBA00023231"/>
    </source>
</evidence>
<evidence type="ECO:0000256" key="6">
    <source>
        <dbReference type="ARBA" id="ARBA00022982"/>
    </source>
</evidence>
<dbReference type="SUPFAM" id="SSF52218">
    <property type="entry name" value="Flavoproteins"/>
    <property type="match status" value="1"/>
</dbReference>
<sequence>MEKVAVIYGSTTGNTENVAQSIRELLGEDRADLINVASAGVEDFNRYRNLILGASTWGLGELQDDWDGKLALLKSADLKGKQIALFGLGDQQSYSETFLDGMGTLYETLLSCGVMPIGQWPSEGYSFGASTACVDGNFVGLALDEDTEPDKTEGRIRTWLKQLDTQWL</sequence>